<evidence type="ECO:0000256" key="8">
    <source>
        <dbReference type="ARBA" id="ARBA00023170"/>
    </source>
</evidence>
<reference evidence="15" key="1">
    <citation type="submission" date="2013-03" db="EMBL/GenBank/DDBJ databases">
        <title>The Genome Sequence of Anopheles christyi ACHKN1017.</title>
        <authorList>
            <consortium name="The Broad Institute Genomics Platform"/>
            <person name="Neafsey D.E."/>
            <person name="Besansky N."/>
            <person name="Walker B."/>
            <person name="Young S.K."/>
            <person name="Zeng Q."/>
            <person name="Gargeya S."/>
            <person name="Fitzgerald M."/>
            <person name="Haas B."/>
            <person name="Abouelleil A."/>
            <person name="Allen A.W."/>
            <person name="Alvarado L."/>
            <person name="Arachchi H.M."/>
            <person name="Berlin A.M."/>
            <person name="Chapman S.B."/>
            <person name="Gainer-Dewar J."/>
            <person name="Goldberg J."/>
            <person name="Griggs A."/>
            <person name="Gujja S."/>
            <person name="Hansen M."/>
            <person name="Howarth C."/>
            <person name="Imamovic A."/>
            <person name="Ireland A."/>
            <person name="Larimer J."/>
            <person name="McCowan C."/>
            <person name="Murphy C."/>
            <person name="Pearson M."/>
            <person name="Poon T.W."/>
            <person name="Priest M."/>
            <person name="Roberts A."/>
            <person name="Saif S."/>
            <person name="Shea T."/>
            <person name="Sisk P."/>
            <person name="Sykes S."/>
            <person name="Wortman J."/>
            <person name="Nusbaum C."/>
            <person name="Birren B."/>
        </authorList>
    </citation>
    <scope>NUCLEOTIDE SEQUENCE [LARGE SCALE GENOMIC DNA]</scope>
    <source>
        <strain evidence="15">ACHKN1017</strain>
    </source>
</reference>
<dbReference type="Proteomes" id="UP000075881">
    <property type="component" value="Unassembled WGS sequence"/>
</dbReference>
<dbReference type="STRING" id="43041.A0A182K9K1"/>
<feature type="region of interest" description="Disordered" evidence="11">
    <location>
        <begin position="121"/>
        <end position="190"/>
    </location>
</feature>
<evidence type="ECO:0000256" key="6">
    <source>
        <dbReference type="ARBA" id="ARBA00023040"/>
    </source>
</evidence>
<proteinExistence type="inferred from homology"/>
<evidence type="ECO:0000256" key="12">
    <source>
        <dbReference type="SAM" id="Phobius"/>
    </source>
</evidence>
<accession>A0A182K9K1</accession>
<evidence type="ECO:0000256" key="4">
    <source>
        <dbReference type="ARBA" id="ARBA00022692"/>
    </source>
</evidence>
<feature type="transmembrane region" description="Helical" evidence="12">
    <location>
        <begin position="213"/>
        <end position="233"/>
    </location>
</feature>
<evidence type="ECO:0000256" key="1">
    <source>
        <dbReference type="ARBA" id="ARBA00004651"/>
    </source>
</evidence>
<evidence type="ECO:0000256" key="2">
    <source>
        <dbReference type="ARBA" id="ARBA00010663"/>
    </source>
</evidence>
<keyword evidence="15" id="KW-1185">Reference proteome</keyword>
<dbReference type="PRINTS" id="PR00237">
    <property type="entry name" value="GPCRRHODOPSN"/>
</dbReference>
<dbReference type="Gene3D" id="1.20.1070.10">
    <property type="entry name" value="Rhodopsin 7-helix transmembrane proteins"/>
    <property type="match status" value="1"/>
</dbReference>
<dbReference type="GO" id="GO:0005886">
    <property type="term" value="C:plasma membrane"/>
    <property type="evidence" value="ECO:0007669"/>
    <property type="project" value="UniProtKB-SubCell"/>
</dbReference>
<evidence type="ECO:0000256" key="7">
    <source>
        <dbReference type="ARBA" id="ARBA00023136"/>
    </source>
</evidence>
<name>A0A182K9K1_9DIPT</name>
<dbReference type="PANTHER" id="PTHR24248:SF174">
    <property type="entry name" value="TYRAMINE_OCTOPAMINE RECEPTOR"/>
    <property type="match status" value="1"/>
</dbReference>
<dbReference type="PANTHER" id="PTHR24248">
    <property type="entry name" value="ADRENERGIC RECEPTOR-RELATED G-PROTEIN COUPLED RECEPTOR"/>
    <property type="match status" value="1"/>
</dbReference>
<comment type="similarity">
    <text evidence="2">Belongs to the G-protein coupled receptor 1 family.</text>
</comment>
<evidence type="ECO:0000256" key="5">
    <source>
        <dbReference type="ARBA" id="ARBA00022989"/>
    </source>
</evidence>
<dbReference type="VEuPathDB" id="VectorBase:ACHR007438"/>
<protein>
    <recommendedName>
        <fullName evidence="13">G-protein coupled receptors family 1 profile domain-containing protein</fullName>
    </recommendedName>
</protein>
<evidence type="ECO:0000313" key="14">
    <source>
        <dbReference type="EnsemblMetazoa" id="ACHR007438-PA"/>
    </source>
</evidence>
<dbReference type="InterPro" id="IPR017452">
    <property type="entry name" value="GPCR_Rhodpsn_7TM"/>
</dbReference>
<dbReference type="EnsemblMetazoa" id="ACHR007438-RA">
    <property type="protein sequence ID" value="ACHR007438-PA"/>
    <property type="gene ID" value="ACHR007438"/>
</dbReference>
<feature type="compositionally biased region" description="Basic residues" evidence="11">
    <location>
        <begin position="159"/>
        <end position="171"/>
    </location>
</feature>
<comment type="subcellular location">
    <subcellularLocation>
        <location evidence="1">Cell membrane</location>
        <topology evidence="1">Multi-pass membrane protein</topology>
    </subcellularLocation>
</comment>
<feature type="compositionally biased region" description="Low complexity" evidence="11">
    <location>
        <begin position="146"/>
        <end position="155"/>
    </location>
</feature>
<evidence type="ECO:0000256" key="11">
    <source>
        <dbReference type="SAM" id="MobiDB-lite"/>
    </source>
</evidence>
<dbReference type="SUPFAM" id="SSF81321">
    <property type="entry name" value="Family A G protein-coupled receptor-like"/>
    <property type="match status" value="1"/>
</dbReference>
<evidence type="ECO:0000259" key="13">
    <source>
        <dbReference type="PROSITE" id="PS50262"/>
    </source>
</evidence>
<keyword evidence="6" id="KW-0297">G-protein coupled receptor</keyword>
<dbReference type="Pfam" id="PF00001">
    <property type="entry name" value="7tm_1"/>
    <property type="match status" value="1"/>
</dbReference>
<sequence>MCIGGKNNLDDSVTLRMHRGKGVASLMESTIRAQNAVRMSLEGSGRGPPPLPPPSQTTQHPPSTDAHNGSASTDDGSGGTSPNPQISISRASSGSVVVLSCPRSTTTTTTTASGLKISLHNHHHHHHHHHYSYHGQQPVGSAVGLPPSTQPSQQSSGGGRHHPPSGSRRKSVFKEAQVGVSRDLSPNSSKKLGKRHLKVQVKRFRMETKAAKTLGIIVGGFIFCWLPFFTMYLTRAFCAECINSLLFSVLFWLGYCNSAVNPFIYALFSKDFRQAFKRIILRCLCSKRLKLNLLLKKNSAHNTTNHSYSPSAFTPIASTLRTEIAESGGVGGVYR</sequence>
<organism evidence="14 15">
    <name type="scientific">Anopheles christyi</name>
    <dbReference type="NCBI Taxonomy" id="43041"/>
    <lineage>
        <taxon>Eukaryota</taxon>
        <taxon>Metazoa</taxon>
        <taxon>Ecdysozoa</taxon>
        <taxon>Arthropoda</taxon>
        <taxon>Hexapoda</taxon>
        <taxon>Insecta</taxon>
        <taxon>Pterygota</taxon>
        <taxon>Neoptera</taxon>
        <taxon>Endopterygota</taxon>
        <taxon>Diptera</taxon>
        <taxon>Nematocera</taxon>
        <taxon>Culicoidea</taxon>
        <taxon>Culicidae</taxon>
        <taxon>Anophelinae</taxon>
        <taxon>Anopheles</taxon>
    </lineage>
</organism>
<evidence type="ECO:0000256" key="3">
    <source>
        <dbReference type="ARBA" id="ARBA00022475"/>
    </source>
</evidence>
<keyword evidence="7 12" id="KW-0472">Membrane</keyword>
<feature type="compositionally biased region" description="Low complexity" evidence="11">
    <location>
        <begin position="56"/>
        <end position="75"/>
    </location>
</feature>
<reference evidence="14" key="2">
    <citation type="submission" date="2020-05" db="UniProtKB">
        <authorList>
            <consortium name="EnsemblMetazoa"/>
        </authorList>
    </citation>
    <scope>IDENTIFICATION</scope>
    <source>
        <strain evidence="14">ACHKN1017</strain>
    </source>
</reference>
<keyword evidence="4 12" id="KW-0812">Transmembrane</keyword>
<keyword evidence="3" id="KW-1003">Cell membrane</keyword>
<evidence type="ECO:0000256" key="9">
    <source>
        <dbReference type="ARBA" id="ARBA00023180"/>
    </source>
</evidence>
<keyword evidence="8" id="KW-0675">Receptor</keyword>
<feature type="domain" description="G-protein coupled receptors family 1 profile" evidence="13">
    <location>
        <begin position="207"/>
        <end position="265"/>
    </location>
</feature>
<dbReference type="InterPro" id="IPR000276">
    <property type="entry name" value="GPCR_Rhodpsn"/>
</dbReference>
<dbReference type="PROSITE" id="PS50262">
    <property type="entry name" value="G_PROTEIN_RECEP_F1_2"/>
    <property type="match status" value="1"/>
</dbReference>
<evidence type="ECO:0000256" key="10">
    <source>
        <dbReference type="ARBA" id="ARBA00023224"/>
    </source>
</evidence>
<keyword evidence="9" id="KW-0325">Glycoprotein</keyword>
<dbReference type="AlphaFoldDB" id="A0A182K9K1"/>
<feature type="compositionally biased region" description="Basic residues" evidence="11">
    <location>
        <begin position="121"/>
        <end position="132"/>
    </location>
</feature>
<feature type="region of interest" description="Disordered" evidence="11">
    <location>
        <begin position="40"/>
        <end position="95"/>
    </location>
</feature>
<dbReference type="GO" id="GO:0004930">
    <property type="term" value="F:G protein-coupled receptor activity"/>
    <property type="evidence" value="ECO:0007669"/>
    <property type="project" value="UniProtKB-KW"/>
</dbReference>
<keyword evidence="5 12" id="KW-1133">Transmembrane helix</keyword>
<keyword evidence="10" id="KW-0807">Transducer</keyword>
<feature type="compositionally biased region" description="Polar residues" evidence="11">
    <location>
        <begin position="82"/>
        <end position="95"/>
    </location>
</feature>
<feature type="transmembrane region" description="Helical" evidence="12">
    <location>
        <begin position="245"/>
        <end position="268"/>
    </location>
</feature>
<evidence type="ECO:0000313" key="15">
    <source>
        <dbReference type="Proteomes" id="UP000075881"/>
    </source>
</evidence>